<name>Q94GL4_ORYSJ</name>
<feature type="compositionally biased region" description="Polar residues" evidence="1">
    <location>
        <begin position="1"/>
        <end position="15"/>
    </location>
</feature>
<feature type="region of interest" description="Disordered" evidence="1">
    <location>
        <begin position="1"/>
        <end position="30"/>
    </location>
</feature>
<evidence type="ECO:0000313" key="3">
    <source>
        <dbReference type="EMBL" id="AAP53677.1"/>
    </source>
</evidence>
<evidence type="ECO:0000313" key="2">
    <source>
        <dbReference type="EMBL" id="AAK92665.1"/>
    </source>
</evidence>
<accession>Q94GL4</accession>
<accession>Q7XEW1</accession>
<evidence type="ECO:0000256" key="1">
    <source>
        <dbReference type="SAM" id="MobiDB-lite"/>
    </source>
</evidence>
<reference evidence="3" key="4">
    <citation type="submission" date="2006-07" db="EMBL/GenBank/DDBJ databases">
        <authorList>
            <person name="Buell R."/>
        </authorList>
    </citation>
    <scope>NUCLEOTIDE SEQUENCE</scope>
</reference>
<dbReference type="EMBL" id="DP000086">
    <property type="protein sequence ID" value="AAP53677.1"/>
    <property type="molecule type" value="Genomic_DNA"/>
</dbReference>
<reference evidence="2" key="1">
    <citation type="submission" date="2002-09" db="EMBL/GenBank/DDBJ databases">
        <title>Genomic Sequence for Oryza sativa, Nipponbare strain, clone OSJNBb0044I14, from Chromosome 10.</title>
        <authorList>
            <person name="de la Bastide M."/>
            <person name="Nascimento L."/>
            <person name="Spiegel L."/>
            <person name="Kirchoff K."/>
            <person name="Preston R."/>
            <person name="King L."/>
            <person name="Vil M.D."/>
            <person name="Baker J."/>
            <person name="Zutavern T."/>
            <person name="Santos L."/>
            <person name="Bell M."/>
            <person name="Miller B."/>
            <person name="Kuit K."/>
            <person name="Rodriguez S."/>
            <person name="Cunnius D.M."/>
            <person name="Balija V."/>
            <person name="Shah R."/>
            <person name="Bahret A."/>
            <person name="Bal H."/>
            <person name="Palmer L."/>
            <person name="Yang C."/>
            <person name="O'Shaughnessy A."/>
            <person name="Dedhia N."/>
            <person name="McCombie W.R."/>
        </authorList>
    </citation>
    <scope>NUCLEOTIDE SEQUENCE</scope>
</reference>
<dbReference type="EMBL" id="AC090487">
    <property type="protein sequence ID" value="AAK92665.1"/>
    <property type="molecule type" value="Genomic_DNA"/>
</dbReference>
<dbReference type="AlphaFoldDB" id="Q94GL4"/>
<protein>
    <submittedName>
        <fullName evidence="2">Uncharacterized protein OSJNBb0044I14.7</fullName>
    </submittedName>
</protein>
<reference evidence="3" key="3">
    <citation type="submission" date="2003-05" db="EMBL/GenBank/DDBJ databases">
        <authorList>
            <person name="Buell C.R."/>
            <person name="Wing R.A."/>
            <person name="McCombie W.R."/>
            <person name="Messing J."/>
            <person name="Yuan Q."/>
            <person name="Ouyang S."/>
        </authorList>
    </citation>
    <scope>NUCLEOTIDE SEQUENCE</scope>
</reference>
<gene>
    <name evidence="2" type="primary">OSJNBb0044I14.7</name>
    <name evidence="3" type="ordered locus">LOC_Os10g26490</name>
</gene>
<organism evidence="2">
    <name type="scientific">Oryza sativa subsp. japonica</name>
    <name type="common">Rice</name>
    <dbReference type="NCBI Taxonomy" id="39947"/>
    <lineage>
        <taxon>Eukaryota</taxon>
        <taxon>Viridiplantae</taxon>
        <taxon>Streptophyta</taxon>
        <taxon>Embryophyta</taxon>
        <taxon>Tracheophyta</taxon>
        <taxon>Spermatophyta</taxon>
        <taxon>Magnoliopsida</taxon>
        <taxon>Liliopsida</taxon>
        <taxon>Poales</taxon>
        <taxon>Poaceae</taxon>
        <taxon>BOP clade</taxon>
        <taxon>Oryzoideae</taxon>
        <taxon>Oryzeae</taxon>
        <taxon>Oryzinae</taxon>
        <taxon>Oryza</taxon>
        <taxon>Oryza sativa</taxon>
    </lineage>
</organism>
<reference evidence="3" key="2">
    <citation type="journal article" date="2003" name="Science">
        <title>In-depth view of structure, activity, and evolution of rice chromosome 10.</title>
        <authorList>
            <consortium name="Rice Chromosome 10 Sequencing Consortium"/>
        </authorList>
    </citation>
    <scope>NUCLEOTIDE SEQUENCE [LARGE SCALE GENOMIC DNA]</scope>
</reference>
<sequence length="790" mass="87799">MRPKQTEGSSIQAVASATPGGIERSFGLGGAEAPGGSGDLGGRMELIGEYCSNAPCKWLLDLGKGGAHDTNAHNLFDGMPSQSEIPKEDQRTSKPVPINSTMNKEEKWLDKALDRILEKFEQMEAKRMQEEKINQIFQKLEDIEVLRSKASEEIIEAIRATTAVLKAKSPIAPIAPPTPAPTKCLTECPNNNFTWATTSSSHIGEDTAPTATWELGDNKDKGHAPCIVAKDSPEVTPTMCSTKYSGPTIKPDLTMAVVVTSATTAMASMELVAAGNAIGATDINNLDHPKVTHAKCSMSSSGVKRGTEQVVLAFPLMASPMEFMTSLVEPSPPTGLKLGDAICVGDQVPMKCSMKCTESDNKPLMEHPKRNPWPPAWSGWKKWYMTWTTINHQRMRLYFVPPWPPPSLVSSLAWVHFCIGALIFQRVVLSNEMVELEPWPPPHEASFRILPFQTSSRKCCNYVTALSIIAWDEKRTRSSRIIDTSFEEGTQECWNPYLALPILSYFRTRLQWMPPWLPLVGLLEARVGKGCTTDFAASIIPWNEQKKMITIETSTCFEQKMHQIRALIFHVSLTSLASKESNLVICDPESLSIWLSYVDLWGMLLNYYPTIVEKWNMRIICMVISESESCLESNYIGLNVERDLLYMIAEEKGCKRVSRKQKYTTAALALGDVNHEIRRPLISYVACIWKANTCLHGNLGNQKARQLRMKISCHEQCAHAGGARYVERHTSLYRALRPWLSDPRADNPPSTNATESLNERRCAPRYNTANSANSSAHAASPTPAFDFNGI</sequence>
<proteinExistence type="predicted"/>